<dbReference type="Pfam" id="PF14559">
    <property type="entry name" value="TPR_19"/>
    <property type="match status" value="1"/>
</dbReference>
<accession>A0A367ZUL0</accession>
<feature type="repeat" description="TPR" evidence="2">
    <location>
        <begin position="530"/>
        <end position="563"/>
    </location>
</feature>
<dbReference type="SMART" id="SM00028">
    <property type="entry name" value="TPR"/>
    <property type="match status" value="3"/>
</dbReference>
<dbReference type="EMBL" id="QOQW01000001">
    <property type="protein sequence ID" value="RCK81730.1"/>
    <property type="molecule type" value="Genomic_DNA"/>
</dbReference>
<dbReference type="InterPro" id="IPR011990">
    <property type="entry name" value="TPR-like_helical_dom_sf"/>
</dbReference>
<dbReference type="PROSITE" id="PS50005">
    <property type="entry name" value="TPR"/>
    <property type="match status" value="2"/>
</dbReference>
<evidence type="ECO:0000313" key="4">
    <source>
        <dbReference type="Proteomes" id="UP000252355"/>
    </source>
</evidence>
<dbReference type="InterPro" id="IPR004155">
    <property type="entry name" value="PBS_lyase_HEAT"/>
</dbReference>
<dbReference type="InterPro" id="IPR021133">
    <property type="entry name" value="HEAT_type_2"/>
</dbReference>
<dbReference type="Gene3D" id="1.25.10.10">
    <property type="entry name" value="Leucine-rich Repeat Variant"/>
    <property type="match status" value="4"/>
</dbReference>
<keyword evidence="2" id="KW-0802">TPR repeat</keyword>
<dbReference type="SUPFAM" id="SSF48371">
    <property type="entry name" value="ARM repeat"/>
    <property type="match status" value="2"/>
</dbReference>
<comment type="caution">
    <text evidence="3">The sequence shown here is derived from an EMBL/GenBank/DDBJ whole genome shotgun (WGS) entry which is preliminary data.</text>
</comment>
<dbReference type="PROSITE" id="PS50077">
    <property type="entry name" value="HEAT_REPEAT"/>
    <property type="match status" value="1"/>
</dbReference>
<organism evidence="3 4">
    <name type="scientific">Candidatus Ozemobacter sibiricus</name>
    <dbReference type="NCBI Taxonomy" id="2268124"/>
    <lineage>
        <taxon>Bacteria</taxon>
        <taxon>Candidatus Ozemobacteria</taxon>
        <taxon>Candidatus Ozemobacterales</taxon>
        <taxon>Candidatus Ozemobacteraceae</taxon>
        <taxon>Candidatus Ozemobacter</taxon>
    </lineage>
</organism>
<dbReference type="Gene3D" id="1.25.40.10">
    <property type="entry name" value="Tetratricopeptide repeat domain"/>
    <property type="match status" value="1"/>
</dbReference>
<evidence type="ECO:0000313" key="3">
    <source>
        <dbReference type="EMBL" id="RCK81730.1"/>
    </source>
</evidence>
<name>A0A367ZUL0_9BACT</name>
<dbReference type="InterPro" id="IPR019734">
    <property type="entry name" value="TPR_rpt"/>
</dbReference>
<comment type="function">
    <text evidence="1">Catalyzes the hydroxylation of the N(6)-(4-aminobutyl)-L-lysine intermediate produced by deoxyhypusine synthase/DHPS on a critical lysine of the eukaryotic translation initiation factor 5A/eIF-5A. This is the second step of the post-translational modification of that lysine into an unusual amino acid residue named hypusine. Hypusination is unique to mature eIF-5A factor and is essential for its function.</text>
</comment>
<evidence type="ECO:0000256" key="1">
    <source>
        <dbReference type="ARBA" id="ARBA00045876"/>
    </source>
</evidence>
<dbReference type="PANTHER" id="PTHR12697">
    <property type="entry name" value="PBS LYASE HEAT-LIKE PROTEIN"/>
    <property type="match status" value="1"/>
</dbReference>
<dbReference type="SUPFAM" id="SSF48452">
    <property type="entry name" value="TPR-like"/>
    <property type="match status" value="1"/>
</dbReference>
<evidence type="ECO:0000256" key="2">
    <source>
        <dbReference type="PROSITE-ProRule" id="PRU00339"/>
    </source>
</evidence>
<dbReference type="PANTHER" id="PTHR12697:SF5">
    <property type="entry name" value="DEOXYHYPUSINE HYDROXYLASE"/>
    <property type="match status" value="1"/>
</dbReference>
<sequence length="727" mass="80033">MDSLNRIFPAILELLVGPDYDLRRRSLMSLSRLRGDMAADLIFERYQSDNLEDYLALAVSRMDPRKATPILIAALNDVHLEARLAAAEALVKQRSEESVAALLATVEAYLKPPDIGGRKEHLLSEEAVQGLARALGEIGTPMCLGLLRKLILQEKNERIRATVVAVLGAHLNDSMVPMFQGLLKDPDPRVRSNAIEALGNLKKNTIIGLLQPYLFDSHPRVKANAAKAIWKFGDYDVSNTLKEMLASSDKKLRVSAIYAVGEIQAEMFFKTVAEALKDSDPDLRRNAVMALRKFPKREGAAFLLPLLDDPVVEVRQQAVISLGELLQADAVPHLLQRLAVEPAPTIRSHLATVIGKFGRTEHFSALLPFLKDPDDRVVGNVIEALQKLKSPTPHPGAVTALREFLASPTNRVRANAIRFLWEWGFSDVLDALHGLITSKQPEKVVSGLYCLGEVFASVSARGGKMLETFDRRLREAVEAWRRQQAGVGGAMVDPQIRTLWTTAQDHLKANRLAEARRALETMLQTASQLPQAMVALGEILLREGALEAAEGQFLRALAISPHLLKAHYALGQIYHRQRAWPKAIHSLQTTLRLYPKLPQAYLLLADALEAENRWKEAGETLKRLSALVPKNPAVIQRMARSLFLGGVVGEAIPLARAAAALGPVDPFTTLILAVGEHFAGRPDRALSTTLSALGVLTEKPDPRLLGEANRLIKVFQGLLARKDPPPR</sequence>
<proteinExistence type="predicted"/>
<dbReference type="AlphaFoldDB" id="A0A367ZUL0"/>
<dbReference type="InterPro" id="IPR016024">
    <property type="entry name" value="ARM-type_fold"/>
</dbReference>
<gene>
    <name evidence="3" type="ORF">OZSIB_0864</name>
</gene>
<reference evidence="3 4" key="1">
    <citation type="submission" date="2018-05" db="EMBL/GenBank/DDBJ databases">
        <title>A metagenomic window into the 2 km-deep terrestrial subsurface aquifer revealed taxonomically and functionally diverse microbial community comprising novel uncultured bacterial lineages.</title>
        <authorList>
            <person name="Kadnikov V.V."/>
            <person name="Mardanov A.V."/>
            <person name="Beletsky A.V."/>
            <person name="Banks D."/>
            <person name="Pimenov N.V."/>
            <person name="Frank Y.A."/>
            <person name="Karnachuk O.V."/>
            <person name="Ravin N.V."/>
        </authorList>
    </citation>
    <scope>NUCLEOTIDE SEQUENCE [LARGE SCALE GENOMIC DNA]</scope>
    <source>
        <strain evidence="3">BY5</strain>
    </source>
</reference>
<protein>
    <submittedName>
        <fullName evidence="3">TPR domain protein, putative component of TonB system</fullName>
    </submittedName>
</protein>
<dbReference type="GO" id="GO:0016491">
    <property type="term" value="F:oxidoreductase activity"/>
    <property type="evidence" value="ECO:0007669"/>
    <property type="project" value="TreeGrafter"/>
</dbReference>
<dbReference type="Proteomes" id="UP000252355">
    <property type="component" value="Unassembled WGS sequence"/>
</dbReference>
<dbReference type="InterPro" id="IPR011989">
    <property type="entry name" value="ARM-like"/>
</dbReference>
<dbReference type="Pfam" id="PF13646">
    <property type="entry name" value="HEAT_2"/>
    <property type="match status" value="2"/>
</dbReference>
<feature type="repeat" description="TPR" evidence="2">
    <location>
        <begin position="564"/>
        <end position="597"/>
    </location>
</feature>
<dbReference type="Pfam" id="PF13432">
    <property type="entry name" value="TPR_16"/>
    <property type="match status" value="1"/>
</dbReference>
<dbReference type="SMART" id="SM00567">
    <property type="entry name" value="EZ_HEAT"/>
    <property type="match status" value="9"/>
</dbReference>